<proteinExistence type="predicted"/>
<evidence type="ECO:0000256" key="1">
    <source>
        <dbReference type="ARBA" id="ARBA00023002"/>
    </source>
</evidence>
<dbReference type="Pfam" id="PF01370">
    <property type="entry name" value="Epimerase"/>
    <property type="match status" value="1"/>
</dbReference>
<dbReference type="InterPro" id="IPR050425">
    <property type="entry name" value="NAD(P)_dehydrat-like"/>
</dbReference>
<organism evidence="3 4">
    <name type="scientific">Sphagnum troendelagicum</name>
    <dbReference type="NCBI Taxonomy" id="128251"/>
    <lineage>
        <taxon>Eukaryota</taxon>
        <taxon>Viridiplantae</taxon>
        <taxon>Streptophyta</taxon>
        <taxon>Embryophyta</taxon>
        <taxon>Bryophyta</taxon>
        <taxon>Sphagnophytina</taxon>
        <taxon>Sphagnopsida</taxon>
        <taxon>Sphagnales</taxon>
        <taxon>Sphagnaceae</taxon>
        <taxon>Sphagnum</taxon>
    </lineage>
</organism>
<dbReference type="PANTHER" id="PTHR10366:SF852">
    <property type="entry name" value="CINNAMOYL-COA REDUCTASE CAD2"/>
    <property type="match status" value="1"/>
</dbReference>
<evidence type="ECO:0000259" key="2">
    <source>
        <dbReference type="Pfam" id="PF01370"/>
    </source>
</evidence>
<dbReference type="Proteomes" id="UP001497512">
    <property type="component" value="Chromosome 3"/>
</dbReference>
<dbReference type="SUPFAM" id="SSF51735">
    <property type="entry name" value="NAD(P)-binding Rossmann-fold domains"/>
    <property type="match status" value="1"/>
</dbReference>
<dbReference type="Gene3D" id="3.40.50.720">
    <property type="entry name" value="NAD(P)-binding Rossmann-like Domain"/>
    <property type="match status" value="1"/>
</dbReference>
<name>A0ABP0UI50_9BRYO</name>
<dbReference type="EMBL" id="OZ019895">
    <property type="protein sequence ID" value="CAK9219678.1"/>
    <property type="molecule type" value="Genomic_DNA"/>
</dbReference>
<protein>
    <recommendedName>
        <fullName evidence="2">NAD-dependent epimerase/dehydratase domain-containing protein</fullName>
    </recommendedName>
</protein>
<keyword evidence="4" id="KW-1185">Reference proteome</keyword>
<keyword evidence="1" id="KW-0560">Oxidoreductase</keyword>
<feature type="domain" description="NAD-dependent epimerase/dehydratase" evidence="2">
    <location>
        <begin position="7"/>
        <end position="238"/>
    </location>
</feature>
<dbReference type="PANTHER" id="PTHR10366">
    <property type="entry name" value="NAD DEPENDENT EPIMERASE/DEHYDRATASE"/>
    <property type="match status" value="1"/>
</dbReference>
<gene>
    <name evidence="3" type="ORF">CSSPTR1EN2_LOCUS14747</name>
</gene>
<dbReference type="InterPro" id="IPR001509">
    <property type="entry name" value="Epimerase_deHydtase"/>
</dbReference>
<evidence type="ECO:0000313" key="4">
    <source>
        <dbReference type="Proteomes" id="UP001497512"/>
    </source>
</evidence>
<accession>A0ABP0UI50</accession>
<sequence>MVVGKTVCVTGASGFIASWLVKLLLERGYTVRGTIRNPEKAKYLLQLPGASDRLKLFSANLLEPGSFDEVVAACDGVFHVASPTSAEAITDPQAQFILPAVNGTLNVLASCAKVHTQRVVLTSSVGAINRTPKCTPEIVVDESFWSEEDYCQERKDWYALSKTLAEKAAWDFVKEKGLDMVVINPSGVLGPTLQASELGTNKYILGLLNGTMKVYPNLTFGVVGVKDVAMAHILAYESQHATGRYICSGPVLQSADVVSLLKKLYPMYDISAKVGDEAFHMVPPYNLSSQKLRDLGLHVQPIEDVIYETVASFKEWGLLD</sequence>
<dbReference type="InterPro" id="IPR036291">
    <property type="entry name" value="NAD(P)-bd_dom_sf"/>
</dbReference>
<dbReference type="CDD" id="cd08958">
    <property type="entry name" value="FR_SDR_e"/>
    <property type="match status" value="1"/>
</dbReference>
<reference evidence="3" key="1">
    <citation type="submission" date="2024-02" db="EMBL/GenBank/DDBJ databases">
        <authorList>
            <consortium name="ELIXIR-Norway"/>
            <consortium name="Elixir Norway"/>
        </authorList>
    </citation>
    <scope>NUCLEOTIDE SEQUENCE</scope>
</reference>
<evidence type="ECO:0000313" key="3">
    <source>
        <dbReference type="EMBL" id="CAK9219678.1"/>
    </source>
</evidence>